<organism evidence="1 2">
    <name type="scientific">Halocalculus aciditolerans</name>
    <dbReference type="NCBI Taxonomy" id="1383812"/>
    <lineage>
        <taxon>Archaea</taxon>
        <taxon>Methanobacteriati</taxon>
        <taxon>Methanobacteriota</taxon>
        <taxon>Stenosarchaea group</taxon>
        <taxon>Halobacteria</taxon>
        <taxon>Halobacteriales</taxon>
        <taxon>Halobacteriaceae</taxon>
        <taxon>Halocalculus</taxon>
    </lineage>
</organism>
<dbReference type="Gene3D" id="3.30.1050.10">
    <property type="entry name" value="SCP2 sterol-binding domain"/>
    <property type="match status" value="1"/>
</dbReference>
<evidence type="ECO:0000313" key="2">
    <source>
        <dbReference type="Proteomes" id="UP000607197"/>
    </source>
</evidence>
<reference evidence="1" key="2">
    <citation type="submission" date="2020-09" db="EMBL/GenBank/DDBJ databases">
        <authorList>
            <person name="Sun Q."/>
            <person name="Ohkuma M."/>
        </authorList>
    </citation>
    <scope>NUCLEOTIDE SEQUENCE</scope>
    <source>
        <strain evidence="1">JCM 19596</strain>
    </source>
</reference>
<protein>
    <recommendedName>
        <fullName evidence="3">SCP2 domain-containing protein</fullName>
    </recommendedName>
</protein>
<name>A0A830FE33_9EURY</name>
<dbReference type="RefSeq" id="WP_188979398.1">
    <property type="nucleotide sequence ID" value="NZ_BMPG01000003.1"/>
</dbReference>
<dbReference type="InterPro" id="IPR036527">
    <property type="entry name" value="SCP2_sterol-bd_dom_sf"/>
</dbReference>
<sequence>MTSILDTQDWPQELANAASSDEFRRSATEFDGSLALEVGSDTAWFKIYRGHVIDTEPYVPSFGATFRVIGDDKAWRRVASGDQSLSGAIHTGSLKTAGNKLEANRMREMLELLIRTLQDLDEAIDD</sequence>
<keyword evidence="2" id="KW-1185">Reference proteome</keyword>
<reference evidence="1" key="1">
    <citation type="journal article" date="2014" name="Int. J. Syst. Evol. Microbiol.">
        <title>Complete genome sequence of Corynebacterium casei LMG S-19264T (=DSM 44701T), isolated from a smear-ripened cheese.</title>
        <authorList>
            <consortium name="US DOE Joint Genome Institute (JGI-PGF)"/>
            <person name="Walter F."/>
            <person name="Albersmeier A."/>
            <person name="Kalinowski J."/>
            <person name="Ruckert C."/>
        </authorList>
    </citation>
    <scope>NUCLEOTIDE SEQUENCE</scope>
    <source>
        <strain evidence="1">JCM 19596</strain>
    </source>
</reference>
<proteinExistence type="predicted"/>
<gene>
    <name evidence="1" type="ORF">GCM10009039_24910</name>
</gene>
<accession>A0A830FE33</accession>
<evidence type="ECO:0000313" key="1">
    <source>
        <dbReference type="EMBL" id="GGL66028.1"/>
    </source>
</evidence>
<evidence type="ECO:0008006" key="3">
    <source>
        <dbReference type="Google" id="ProtNLM"/>
    </source>
</evidence>
<dbReference type="Proteomes" id="UP000607197">
    <property type="component" value="Unassembled WGS sequence"/>
</dbReference>
<dbReference type="SUPFAM" id="SSF55718">
    <property type="entry name" value="SCP-like"/>
    <property type="match status" value="1"/>
</dbReference>
<dbReference type="EMBL" id="BMPG01000003">
    <property type="protein sequence ID" value="GGL66028.1"/>
    <property type="molecule type" value="Genomic_DNA"/>
</dbReference>
<dbReference type="OrthoDB" id="275618at2157"/>
<comment type="caution">
    <text evidence="1">The sequence shown here is derived from an EMBL/GenBank/DDBJ whole genome shotgun (WGS) entry which is preliminary data.</text>
</comment>
<dbReference type="AlphaFoldDB" id="A0A830FE33"/>